<organism evidence="3 4">
    <name type="scientific">Pseudobythopirellula maris</name>
    <dbReference type="NCBI Taxonomy" id="2527991"/>
    <lineage>
        <taxon>Bacteria</taxon>
        <taxon>Pseudomonadati</taxon>
        <taxon>Planctomycetota</taxon>
        <taxon>Planctomycetia</taxon>
        <taxon>Pirellulales</taxon>
        <taxon>Lacipirellulaceae</taxon>
        <taxon>Pseudobythopirellula</taxon>
    </lineage>
</organism>
<reference evidence="3 4" key="1">
    <citation type="submission" date="2019-02" db="EMBL/GenBank/DDBJ databases">
        <title>Deep-cultivation of Planctomycetes and their phenomic and genomic characterization uncovers novel biology.</title>
        <authorList>
            <person name="Wiegand S."/>
            <person name="Jogler M."/>
            <person name="Boedeker C."/>
            <person name="Pinto D."/>
            <person name="Vollmers J."/>
            <person name="Rivas-Marin E."/>
            <person name="Kohn T."/>
            <person name="Peeters S.H."/>
            <person name="Heuer A."/>
            <person name="Rast P."/>
            <person name="Oberbeckmann S."/>
            <person name="Bunk B."/>
            <person name="Jeske O."/>
            <person name="Meyerdierks A."/>
            <person name="Storesund J.E."/>
            <person name="Kallscheuer N."/>
            <person name="Luecker S."/>
            <person name="Lage O.M."/>
            <person name="Pohl T."/>
            <person name="Merkel B.J."/>
            <person name="Hornburger P."/>
            <person name="Mueller R.-W."/>
            <person name="Bruemmer F."/>
            <person name="Labrenz M."/>
            <person name="Spormann A.M."/>
            <person name="Op Den Camp H."/>
            <person name="Overmann J."/>
            <person name="Amann R."/>
            <person name="Jetten M.S.M."/>
            <person name="Mascher T."/>
            <person name="Medema M.H."/>
            <person name="Devos D.P."/>
            <person name="Kaster A.-K."/>
            <person name="Ovreas L."/>
            <person name="Rohde M."/>
            <person name="Galperin M.Y."/>
            <person name="Jogler C."/>
        </authorList>
    </citation>
    <scope>NUCLEOTIDE SEQUENCE [LARGE SCALE GENOMIC DNA]</scope>
    <source>
        <strain evidence="3 4">Mal64</strain>
    </source>
</reference>
<evidence type="ECO:0000313" key="3">
    <source>
        <dbReference type="EMBL" id="TWT90178.1"/>
    </source>
</evidence>
<evidence type="ECO:0000256" key="1">
    <source>
        <dbReference type="SAM" id="MobiDB-lite"/>
    </source>
</evidence>
<dbReference type="Proteomes" id="UP000315440">
    <property type="component" value="Unassembled WGS sequence"/>
</dbReference>
<feature type="region of interest" description="Disordered" evidence="1">
    <location>
        <begin position="59"/>
        <end position="81"/>
    </location>
</feature>
<protein>
    <submittedName>
        <fullName evidence="3">Uncharacterized protein</fullName>
    </submittedName>
</protein>
<dbReference type="RefSeq" id="WP_146396726.1">
    <property type="nucleotide sequence ID" value="NZ_SJPQ01000001.1"/>
</dbReference>
<gene>
    <name evidence="3" type="ORF">Mal64_05620</name>
</gene>
<dbReference type="EMBL" id="SJPQ01000001">
    <property type="protein sequence ID" value="TWT90178.1"/>
    <property type="molecule type" value="Genomic_DNA"/>
</dbReference>
<keyword evidence="4" id="KW-1185">Reference proteome</keyword>
<keyword evidence="2" id="KW-0812">Transmembrane</keyword>
<proteinExistence type="predicted"/>
<feature type="transmembrane region" description="Helical" evidence="2">
    <location>
        <begin position="35"/>
        <end position="55"/>
    </location>
</feature>
<comment type="caution">
    <text evidence="3">The sequence shown here is derived from an EMBL/GenBank/DDBJ whole genome shotgun (WGS) entry which is preliminary data.</text>
</comment>
<dbReference type="AlphaFoldDB" id="A0A5C5ZSY9"/>
<evidence type="ECO:0000256" key="2">
    <source>
        <dbReference type="SAM" id="Phobius"/>
    </source>
</evidence>
<accession>A0A5C5ZSY9</accession>
<sequence length="81" mass="8599">MRSIACSLVVFSGALLMATGAYVNSMPGGRIRTTVGGWGLAVIAIGLTLLVIDIYRLFPPKPSRHGPTRHEPPRHGPPTGH</sequence>
<keyword evidence="2" id="KW-0472">Membrane</keyword>
<name>A0A5C5ZSY9_9BACT</name>
<evidence type="ECO:0000313" key="4">
    <source>
        <dbReference type="Proteomes" id="UP000315440"/>
    </source>
</evidence>
<keyword evidence="2" id="KW-1133">Transmembrane helix</keyword>